<reference evidence="2" key="2">
    <citation type="journal article" date="2018" name="Nature">
        <title>A major lineage of non-tailed dsDNA viruses as unrecognized killers of marine bacteria.</title>
        <authorList>
            <person name="Kauffman K.M."/>
            <person name="Hussain F.A."/>
            <person name="Yang J."/>
            <person name="Arevalo P."/>
            <person name="Brown J.M."/>
            <person name="Chang W.K."/>
            <person name="VanInsberghe D."/>
            <person name="Elsherbini J."/>
            <person name="Sharma R.S."/>
            <person name="Cutler M.B."/>
            <person name="Kelly L."/>
            <person name="Polz M.F."/>
        </authorList>
    </citation>
    <scope>NUCLEOTIDE SEQUENCE</scope>
    <source>
        <strain evidence="2">10N.222.46.E12</strain>
    </source>
</reference>
<proteinExistence type="predicted"/>
<dbReference type="AlphaFoldDB" id="A0A7Z1MGQ7"/>
<feature type="transmembrane region" description="Helical" evidence="1">
    <location>
        <begin position="12"/>
        <end position="29"/>
    </location>
</feature>
<sequence>MKVFTYKADPLAIVFILLFLIVSFAILSAHKLKATSTMTAFILSFISTYLLLSSEQPLTQSIEQVGFLFMSYLCLFFSVVDCKGKYIDKSIHRLTYLDEVEEYKHRSSCVLSHHYFNPSINSYHSSSQSLFNEQGTNIATFDDTSYTDDTTHSNIHSHDYFDSLNTQEVNPATGLLSFGGIDTNGNPNGCNLNTHSFDSGSFSVYS</sequence>
<keyword evidence="1" id="KW-0472">Membrane</keyword>
<dbReference type="EMBL" id="MDBS01000045">
    <property type="protein sequence ID" value="PMP26712.1"/>
    <property type="molecule type" value="Genomic_DNA"/>
</dbReference>
<protein>
    <submittedName>
        <fullName evidence="2">Uncharacterized protein</fullName>
    </submittedName>
</protein>
<reference evidence="2" key="1">
    <citation type="submission" date="2016-07" db="EMBL/GenBank/DDBJ databases">
        <authorList>
            <person name="Kauffman K."/>
            <person name="Arevalo P."/>
            <person name="Polz M.F."/>
        </authorList>
    </citation>
    <scope>NUCLEOTIDE SEQUENCE</scope>
    <source>
        <strain evidence="2">10N.222.46.E12</strain>
    </source>
</reference>
<keyword evidence="1" id="KW-0812">Transmembrane</keyword>
<feature type="transmembrane region" description="Helical" evidence="1">
    <location>
        <begin position="64"/>
        <end position="82"/>
    </location>
</feature>
<keyword evidence="1" id="KW-1133">Transmembrane helix</keyword>
<evidence type="ECO:0000313" key="2">
    <source>
        <dbReference type="EMBL" id="PMP26712.1"/>
    </source>
</evidence>
<accession>A0A7Z1MGQ7</accession>
<feature type="transmembrane region" description="Helical" evidence="1">
    <location>
        <begin position="36"/>
        <end position="52"/>
    </location>
</feature>
<evidence type="ECO:0000256" key="1">
    <source>
        <dbReference type="SAM" id="Phobius"/>
    </source>
</evidence>
<name>A0A7Z1MGQ7_9VIBR</name>
<gene>
    <name evidence="2" type="ORF">BCS90_01555</name>
</gene>
<comment type="caution">
    <text evidence="2">The sequence shown here is derived from an EMBL/GenBank/DDBJ whole genome shotgun (WGS) entry which is preliminary data.</text>
</comment>
<organism evidence="2">
    <name type="scientific">Vibrio cyclitrophicus</name>
    <dbReference type="NCBI Taxonomy" id="47951"/>
    <lineage>
        <taxon>Bacteria</taxon>
        <taxon>Pseudomonadati</taxon>
        <taxon>Pseudomonadota</taxon>
        <taxon>Gammaproteobacteria</taxon>
        <taxon>Vibrionales</taxon>
        <taxon>Vibrionaceae</taxon>
        <taxon>Vibrio</taxon>
    </lineage>
</organism>